<dbReference type="Proteomes" id="UP001140087">
    <property type="component" value="Unassembled WGS sequence"/>
</dbReference>
<name>A0ACC1LBE6_9FUNG</name>
<protein>
    <submittedName>
        <fullName evidence="1">Uncharacterized protein</fullName>
    </submittedName>
</protein>
<sequence length="81" mass="8537">MALHTLDAPQPLVYAVFAVFGDGNDFGALLADAVPPQIQMDDGRVRRTVFMAEVNSTGEAATQAWPVAAEIVLLAATPHMG</sequence>
<evidence type="ECO:0000313" key="2">
    <source>
        <dbReference type="Proteomes" id="UP001140087"/>
    </source>
</evidence>
<dbReference type="EMBL" id="JANBUN010000381">
    <property type="protein sequence ID" value="KAJ2804204.1"/>
    <property type="molecule type" value="Genomic_DNA"/>
</dbReference>
<keyword evidence="2" id="KW-1185">Reference proteome</keyword>
<gene>
    <name evidence="1" type="ORF">H4R21_001731</name>
</gene>
<accession>A0ACC1LBE6</accession>
<comment type="caution">
    <text evidence="1">The sequence shown here is derived from an EMBL/GenBank/DDBJ whole genome shotgun (WGS) entry which is preliminary data.</text>
</comment>
<proteinExistence type="predicted"/>
<evidence type="ECO:0000313" key="1">
    <source>
        <dbReference type="EMBL" id="KAJ2804204.1"/>
    </source>
</evidence>
<organism evidence="1 2">
    <name type="scientific">Coemansia helicoidea</name>
    <dbReference type="NCBI Taxonomy" id="1286919"/>
    <lineage>
        <taxon>Eukaryota</taxon>
        <taxon>Fungi</taxon>
        <taxon>Fungi incertae sedis</taxon>
        <taxon>Zoopagomycota</taxon>
        <taxon>Kickxellomycotina</taxon>
        <taxon>Kickxellomycetes</taxon>
        <taxon>Kickxellales</taxon>
        <taxon>Kickxellaceae</taxon>
        <taxon>Coemansia</taxon>
    </lineage>
</organism>
<reference evidence="1" key="1">
    <citation type="submission" date="2022-07" db="EMBL/GenBank/DDBJ databases">
        <title>Phylogenomic reconstructions and comparative analyses of Kickxellomycotina fungi.</title>
        <authorList>
            <person name="Reynolds N.K."/>
            <person name="Stajich J.E."/>
            <person name="Barry K."/>
            <person name="Grigoriev I.V."/>
            <person name="Crous P."/>
            <person name="Smith M.E."/>
        </authorList>
    </citation>
    <scope>NUCLEOTIDE SEQUENCE</scope>
    <source>
        <strain evidence="1">BCRC 34780</strain>
    </source>
</reference>